<evidence type="ECO:0000256" key="3">
    <source>
        <dbReference type="ARBA" id="ARBA00010930"/>
    </source>
</evidence>
<evidence type="ECO:0000256" key="5">
    <source>
        <dbReference type="ARBA" id="ARBA00022450"/>
    </source>
</evidence>
<evidence type="ECO:0000256" key="2">
    <source>
        <dbReference type="ARBA" id="ARBA00005194"/>
    </source>
</evidence>
<dbReference type="InterPro" id="IPR003231">
    <property type="entry name" value="ACP"/>
</dbReference>
<evidence type="ECO:0000256" key="10">
    <source>
        <dbReference type="ARBA" id="ARBA00022946"/>
    </source>
</evidence>
<evidence type="ECO:0000256" key="17">
    <source>
        <dbReference type="RuleBase" id="RU000722"/>
    </source>
</evidence>
<evidence type="ECO:0000256" key="15">
    <source>
        <dbReference type="ARBA" id="ARBA00057783"/>
    </source>
</evidence>
<organism evidence="19">
    <name type="scientific">Fagus sylvatica</name>
    <name type="common">Beechnut</name>
    <dbReference type="NCBI Taxonomy" id="28930"/>
    <lineage>
        <taxon>Eukaryota</taxon>
        <taxon>Viridiplantae</taxon>
        <taxon>Streptophyta</taxon>
        <taxon>Embryophyta</taxon>
        <taxon>Tracheophyta</taxon>
        <taxon>Spermatophyta</taxon>
        <taxon>Magnoliopsida</taxon>
        <taxon>eudicotyledons</taxon>
        <taxon>Gunneridae</taxon>
        <taxon>Pentapetalae</taxon>
        <taxon>rosids</taxon>
        <taxon>fabids</taxon>
        <taxon>Fagales</taxon>
        <taxon>Fagaceae</taxon>
        <taxon>Fagus</taxon>
    </lineage>
</organism>
<dbReference type="Pfam" id="PF00550">
    <property type="entry name" value="PP-binding"/>
    <property type="match status" value="1"/>
</dbReference>
<evidence type="ECO:0000259" key="18">
    <source>
        <dbReference type="PROSITE" id="PS50075"/>
    </source>
</evidence>
<comment type="similarity">
    <text evidence="3">Belongs to the acyl carrier protein (ACP) family.</text>
</comment>
<accession>A0A2N9ETL5</accession>
<dbReference type="PROSITE" id="PS50075">
    <property type="entry name" value="CARRIER"/>
    <property type="match status" value="1"/>
</dbReference>
<gene>
    <name evidence="19" type="ORF">FSB_LOCUS6067</name>
</gene>
<dbReference type="Gene3D" id="1.10.1200.10">
    <property type="entry name" value="ACP-like"/>
    <property type="match status" value="1"/>
</dbReference>
<reference evidence="19" key="1">
    <citation type="submission" date="2018-02" db="EMBL/GenBank/DDBJ databases">
        <authorList>
            <person name="Cohen D.B."/>
            <person name="Kent A.D."/>
        </authorList>
    </citation>
    <scope>NUCLEOTIDE SEQUENCE</scope>
</reference>
<evidence type="ECO:0000256" key="16">
    <source>
        <dbReference type="ARBA" id="ARBA00063067"/>
    </source>
</evidence>
<evidence type="ECO:0000256" key="12">
    <source>
        <dbReference type="ARBA" id="ARBA00023098"/>
    </source>
</evidence>
<dbReference type="PANTHER" id="PTHR20863:SF28">
    <property type="entry name" value="ACYL CARRIER PROTEIN, MITOCHONDRIAL"/>
    <property type="match status" value="1"/>
</dbReference>
<dbReference type="GO" id="GO:0005739">
    <property type="term" value="C:mitochondrion"/>
    <property type="evidence" value="ECO:0007669"/>
    <property type="project" value="UniProtKB-SubCell"/>
</dbReference>
<comment type="pathway">
    <text evidence="2">Lipid metabolism; fatty acid biosynthesis.</text>
</comment>
<evidence type="ECO:0000256" key="4">
    <source>
        <dbReference type="ARBA" id="ARBA00022448"/>
    </source>
</evidence>
<keyword evidence="11" id="KW-0249">Electron transport</keyword>
<feature type="domain" description="Carrier" evidence="18">
    <location>
        <begin position="102"/>
        <end position="178"/>
    </location>
</feature>
<comment type="function">
    <text evidence="15">Carrier of the growing fatty acid chain in fatty acid biosynthesis. May be involved in the synthesis of short and medium chain fatty acids. Accessory and non-catalytic subunit of the mitochondrial membrane respiratory chain NADH dehydrogenase (Complex I), which functions in the transfer of electrons from NADH to the respiratory chain.</text>
</comment>
<keyword evidence="6 17" id="KW-0444">Lipid biosynthesis</keyword>
<evidence type="ECO:0000256" key="9">
    <source>
        <dbReference type="ARBA" id="ARBA00022832"/>
    </source>
</evidence>
<evidence type="ECO:0000313" key="19">
    <source>
        <dbReference type="EMBL" id="SPC78185.1"/>
    </source>
</evidence>
<dbReference type="PANTHER" id="PTHR20863">
    <property type="entry name" value="ACYL CARRIER PROTEIN"/>
    <property type="match status" value="1"/>
</dbReference>
<evidence type="ECO:0000256" key="14">
    <source>
        <dbReference type="ARBA" id="ARBA00023160"/>
    </source>
</evidence>
<evidence type="ECO:0000256" key="6">
    <source>
        <dbReference type="ARBA" id="ARBA00022516"/>
    </source>
</evidence>
<comment type="subunit">
    <text evidence="16">Complex I is composed of at least 49 different subunits.</text>
</comment>
<keyword evidence="14 17" id="KW-0275">Fatty acid biosynthesis</keyword>
<proteinExistence type="inferred from homology"/>
<dbReference type="InterPro" id="IPR036736">
    <property type="entry name" value="ACP-like_sf"/>
</dbReference>
<keyword evidence="9" id="KW-0276">Fatty acid metabolism</keyword>
<dbReference type="InterPro" id="IPR009081">
    <property type="entry name" value="PP-bd_ACP"/>
</dbReference>
<keyword evidence="5 17" id="KW-0596">Phosphopantetheine</keyword>
<dbReference type="HAMAP" id="MF_01217">
    <property type="entry name" value="Acyl_carrier"/>
    <property type="match status" value="1"/>
</dbReference>
<evidence type="ECO:0000256" key="7">
    <source>
        <dbReference type="ARBA" id="ARBA00022553"/>
    </source>
</evidence>
<dbReference type="SUPFAM" id="SSF47336">
    <property type="entry name" value="ACP-like"/>
    <property type="match status" value="1"/>
</dbReference>
<sequence length="181" mass="20389">MEISLSLVSFCVHRRSKLEYLLSDEDHPPRPSRSSLHTSRVVQGQRSSLPLKQAELFFLILRPEALYGVGKKLGQGMMLFLLKLLSMIVLANASAPDPLYCLLCPYSLLCCFKPKLHCILSLKVTTDVHFQKDLGLDSLDNVEIVMALEEKFKLEIPDKEADKIDSSNLAIEYIYDHPLAG</sequence>
<dbReference type="GO" id="GO:0000035">
    <property type="term" value="F:acyl binding"/>
    <property type="evidence" value="ECO:0007669"/>
    <property type="project" value="TreeGrafter"/>
</dbReference>
<evidence type="ECO:0000256" key="8">
    <source>
        <dbReference type="ARBA" id="ARBA00022660"/>
    </source>
</evidence>
<dbReference type="FunFam" id="1.10.1200.10:FF:000003">
    <property type="entry name" value="Acyl carrier protein"/>
    <property type="match status" value="1"/>
</dbReference>
<evidence type="ECO:0000256" key="1">
    <source>
        <dbReference type="ARBA" id="ARBA00004173"/>
    </source>
</evidence>
<keyword evidence="10" id="KW-0809">Transit peptide</keyword>
<dbReference type="AlphaFoldDB" id="A0A2N9ETL5"/>
<keyword evidence="13" id="KW-0496">Mitochondrion</keyword>
<comment type="subcellular location">
    <subcellularLocation>
        <location evidence="1">Mitochondrion</location>
    </subcellularLocation>
</comment>
<dbReference type="GO" id="GO:0000036">
    <property type="term" value="F:acyl carrier activity"/>
    <property type="evidence" value="ECO:0007669"/>
    <property type="project" value="TreeGrafter"/>
</dbReference>
<keyword evidence="4" id="KW-0813">Transport</keyword>
<protein>
    <recommendedName>
        <fullName evidence="17">Acyl carrier protein</fullName>
    </recommendedName>
</protein>
<keyword evidence="7" id="KW-0597">Phosphoprotein</keyword>
<evidence type="ECO:0000256" key="11">
    <source>
        <dbReference type="ARBA" id="ARBA00022982"/>
    </source>
</evidence>
<dbReference type="EMBL" id="OIVN01000316">
    <property type="protein sequence ID" value="SPC78185.1"/>
    <property type="molecule type" value="Genomic_DNA"/>
</dbReference>
<name>A0A2N9ETL5_FAGSY</name>
<evidence type="ECO:0000256" key="13">
    <source>
        <dbReference type="ARBA" id="ARBA00023128"/>
    </source>
</evidence>
<keyword evidence="8" id="KW-0679">Respiratory chain</keyword>
<dbReference type="NCBIfam" id="TIGR00517">
    <property type="entry name" value="acyl_carrier"/>
    <property type="match status" value="1"/>
</dbReference>
<keyword evidence="12" id="KW-0443">Lipid metabolism</keyword>